<name>A0A371BB00_9BRAD</name>
<evidence type="ECO:0000256" key="5">
    <source>
        <dbReference type="ARBA" id="ARBA00022989"/>
    </source>
</evidence>
<dbReference type="EMBL" id="QRGO01000001">
    <property type="protein sequence ID" value="RDV04677.1"/>
    <property type="molecule type" value="Genomic_DNA"/>
</dbReference>
<comment type="caution">
    <text evidence="9">The sequence shown here is derived from an EMBL/GenBank/DDBJ whole genome shotgun (WGS) entry which is preliminary data.</text>
</comment>
<keyword evidence="5 7" id="KW-1133">Transmembrane helix</keyword>
<keyword evidence="4 7" id="KW-0812">Transmembrane</keyword>
<evidence type="ECO:0000256" key="7">
    <source>
        <dbReference type="RuleBase" id="RU369079"/>
    </source>
</evidence>
<sequence>MNEDNIYWQRMLKVSGAMALIGFFGLLILAVMTTLDIGSRWLFGAPIHGVNDVSAIVLAVVIAACVPANLAAKQNITVEFLGNALGPRSKAFLDGFGGLFTLAFVAVMAWQFVPYAIEVTNSGQTTWVLKLPISPGWWIATALLLISVPVQFVIVLFDFSRAFCSRSDV</sequence>
<dbReference type="GO" id="GO:0022857">
    <property type="term" value="F:transmembrane transporter activity"/>
    <property type="evidence" value="ECO:0007669"/>
    <property type="project" value="UniProtKB-UniRule"/>
</dbReference>
<feature type="transmembrane region" description="Helical" evidence="7">
    <location>
        <begin position="137"/>
        <end position="157"/>
    </location>
</feature>
<dbReference type="GO" id="GO:0005886">
    <property type="term" value="C:plasma membrane"/>
    <property type="evidence" value="ECO:0007669"/>
    <property type="project" value="UniProtKB-SubCell"/>
</dbReference>
<evidence type="ECO:0000313" key="10">
    <source>
        <dbReference type="Proteomes" id="UP000263993"/>
    </source>
</evidence>
<dbReference type="Pfam" id="PF04290">
    <property type="entry name" value="DctQ"/>
    <property type="match status" value="1"/>
</dbReference>
<dbReference type="InterPro" id="IPR055348">
    <property type="entry name" value="DctQ"/>
</dbReference>
<gene>
    <name evidence="9" type="ORF">DXH78_08940</name>
</gene>
<evidence type="ECO:0000256" key="2">
    <source>
        <dbReference type="ARBA" id="ARBA00022448"/>
    </source>
</evidence>
<reference evidence="10" key="1">
    <citation type="submission" date="2018-08" db="EMBL/GenBank/DDBJ databases">
        <authorList>
            <person name="Kim S.-J."/>
            <person name="Jung G.-Y."/>
        </authorList>
    </citation>
    <scope>NUCLEOTIDE SEQUENCE [LARGE SCALE GENOMIC DNA]</scope>
    <source>
        <strain evidence="10">GY_H</strain>
    </source>
</reference>
<dbReference type="Proteomes" id="UP000263993">
    <property type="component" value="Unassembled WGS sequence"/>
</dbReference>
<accession>A0A371BB00</accession>
<comment type="subunit">
    <text evidence="7">The complex comprises the extracytoplasmic solute receptor protein and the two transmembrane proteins.</text>
</comment>
<keyword evidence="6 7" id="KW-0472">Membrane</keyword>
<evidence type="ECO:0000259" key="8">
    <source>
        <dbReference type="Pfam" id="PF04290"/>
    </source>
</evidence>
<comment type="function">
    <text evidence="7">Part of the tripartite ATP-independent periplasmic (TRAP) transport system.</text>
</comment>
<comment type="similarity">
    <text evidence="7">Belongs to the TRAP transporter small permease family.</text>
</comment>
<feature type="transmembrane region" description="Helical" evidence="7">
    <location>
        <begin position="92"/>
        <end position="117"/>
    </location>
</feature>
<proteinExistence type="inferred from homology"/>
<feature type="domain" description="Tripartite ATP-independent periplasmic transporters DctQ component" evidence="8">
    <location>
        <begin position="29"/>
        <end position="149"/>
    </location>
</feature>
<keyword evidence="2 7" id="KW-0813">Transport</keyword>
<feature type="transmembrane region" description="Helical" evidence="7">
    <location>
        <begin position="53"/>
        <end position="72"/>
    </location>
</feature>
<dbReference type="RefSeq" id="WP_115516702.1">
    <property type="nucleotide sequence ID" value="NZ_QRGO01000001.1"/>
</dbReference>
<dbReference type="AlphaFoldDB" id="A0A371BB00"/>
<keyword evidence="10" id="KW-1185">Reference proteome</keyword>
<evidence type="ECO:0000256" key="6">
    <source>
        <dbReference type="ARBA" id="ARBA00023136"/>
    </source>
</evidence>
<evidence type="ECO:0000256" key="4">
    <source>
        <dbReference type="ARBA" id="ARBA00022692"/>
    </source>
</evidence>
<evidence type="ECO:0000313" key="9">
    <source>
        <dbReference type="EMBL" id="RDV04677.1"/>
    </source>
</evidence>
<dbReference type="OrthoDB" id="8456618at2"/>
<evidence type="ECO:0000256" key="3">
    <source>
        <dbReference type="ARBA" id="ARBA00022475"/>
    </source>
</evidence>
<keyword evidence="3" id="KW-1003">Cell membrane</keyword>
<keyword evidence="7" id="KW-0997">Cell inner membrane</keyword>
<protein>
    <recommendedName>
        <fullName evidence="7">TRAP transporter small permease protein</fullName>
    </recommendedName>
</protein>
<feature type="transmembrane region" description="Helical" evidence="7">
    <location>
        <begin position="12"/>
        <end position="33"/>
    </location>
</feature>
<organism evidence="9 10">
    <name type="scientific">Undibacter mobilis</name>
    <dbReference type="NCBI Taxonomy" id="2292256"/>
    <lineage>
        <taxon>Bacteria</taxon>
        <taxon>Pseudomonadati</taxon>
        <taxon>Pseudomonadota</taxon>
        <taxon>Alphaproteobacteria</taxon>
        <taxon>Hyphomicrobiales</taxon>
        <taxon>Nitrobacteraceae</taxon>
        <taxon>Undibacter</taxon>
    </lineage>
</organism>
<evidence type="ECO:0000256" key="1">
    <source>
        <dbReference type="ARBA" id="ARBA00004651"/>
    </source>
</evidence>
<comment type="subcellular location">
    <subcellularLocation>
        <location evidence="7">Cell inner membrane</location>
        <topology evidence="7">Multi-pass membrane protein</topology>
    </subcellularLocation>
    <subcellularLocation>
        <location evidence="1">Cell membrane</location>
        <topology evidence="1">Multi-pass membrane protein</topology>
    </subcellularLocation>
</comment>